<keyword evidence="2" id="KW-1185">Reference proteome</keyword>
<gene>
    <name evidence="1" type="ORF">JG688_00007140</name>
</gene>
<name>A0A8J5ISR5_9STRA</name>
<reference evidence="1" key="1">
    <citation type="submission" date="2021-01" db="EMBL/GenBank/DDBJ databases">
        <title>Phytophthora aleatoria, a newly-described species from Pinus radiata is distinct from Phytophthora cactorum isolates based on comparative genomics.</title>
        <authorList>
            <person name="Mcdougal R."/>
            <person name="Panda P."/>
            <person name="Williams N."/>
            <person name="Studholme D.J."/>
        </authorList>
    </citation>
    <scope>NUCLEOTIDE SEQUENCE</scope>
    <source>
        <strain evidence="1">NZFS 4037</strain>
    </source>
</reference>
<dbReference type="Proteomes" id="UP000709295">
    <property type="component" value="Unassembled WGS sequence"/>
</dbReference>
<comment type="caution">
    <text evidence="1">The sequence shown here is derived from an EMBL/GenBank/DDBJ whole genome shotgun (WGS) entry which is preliminary data.</text>
</comment>
<sequence>MMRKETFVRLLLNDDLVTTEAWAAELEDVGKREDAIGAVDHSVVDGEEEESRAPLIRAINEVVPYLPDYKMVSAKLKALMSYVVGEYLNQVDELVQGWLRGGHHSVHFRRWVIRDWLECSHLTSADPVALLQWRHALFVAAINETVKPLKRTLLEYVNAVDEAIEDEFEGDDDHEETTETPGVVMQSIKTVEELLDFCFLHAEQLASGSLLCAAKLQALAVRAQRSSVKLAGDGEVLVRLRWSLMLKPMLFKSLLQHAIALKTIPGKITASQLWNSKELERLVGLVNITDWMTTLEEMYASRDELERAFTSGVEHIHNSSLKAKERSVVEAAVAEYFGSLSGEKRKSLVVGLERDLDEAPPHLFPYVFMFFGLVLSAMISLPVPEDQDLVVEAVSILFALFDRRSHDVDSCLDVLGLLVRLQVAANFIWHDNALYLQTIESLSETATLQVESELKWAARMALQQLLFECDVRLLQHNKLSLSKLLHPRTMRLVSIRLGS</sequence>
<dbReference type="AlphaFoldDB" id="A0A8J5ISR5"/>
<evidence type="ECO:0000313" key="2">
    <source>
        <dbReference type="Proteomes" id="UP000709295"/>
    </source>
</evidence>
<evidence type="ECO:0000313" key="1">
    <source>
        <dbReference type="EMBL" id="KAG6965576.1"/>
    </source>
</evidence>
<accession>A0A8J5ISR5</accession>
<proteinExistence type="predicted"/>
<organism evidence="1 2">
    <name type="scientific">Phytophthora aleatoria</name>
    <dbReference type="NCBI Taxonomy" id="2496075"/>
    <lineage>
        <taxon>Eukaryota</taxon>
        <taxon>Sar</taxon>
        <taxon>Stramenopiles</taxon>
        <taxon>Oomycota</taxon>
        <taxon>Peronosporomycetes</taxon>
        <taxon>Peronosporales</taxon>
        <taxon>Peronosporaceae</taxon>
        <taxon>Phytophthora</taxon>
    </lineage>
</organism>
<dbReference type="EMBL" id="JAENGY010000333">
    <property type="protein sequence ID" value="KAG6965576.1"/>
    <property type="molecule type" value="Genomic_DNA"/>
</dbReference>
<protein>
    <submittedName>
        <fullName evidence="1">Uncharacterized protein</fullName>
    </submittedName>
</protein>